<dbReference type="SUPFAM" id="SSF51735">
    <property type="entry name" value="NAD(P)-binding Rossmann-fold domains"/>
    <property type="match status" value="1"/>
</dbReference>
<proteinExistence type="inferred from homology"/>
<evidence type="ECO:0000313" key="2">
    <source>
        <dbReference type="EMBL" id="MPM83837.1"/>
    </source>
</evidence>
<dbReference type="EMBL" id="VSSQ01032545">
    <property type="protein sequence ID" value="MPM83837.1"/>
    <property type="molecule type" value="Genomic_DNA"/>
</dbReference>
<sequence>MGAPYGSTLLVPRKNFENVIHTNILGVYYGSTIALKYMLAQHSGKLINLVGRGEDGPVPFQNAYASSKIWVRSFTLALAKEYTQSGVGVFAFNPGLVQTDMTGKIEVCEGFDEKVKPLNTVMRLWSNPPDIPAKKALWIASSATDGKTGLNINVLGPTLLLGGALKELWRKLTGKVSPIPDAQIKVVK</sequence>
<dbReference type="InterPro" id="IPR002347">
    <property type="entry name" value="SDR_fam"/>
</dbReference>
<protein>
    <submittedName>
        <fullName evidence="2">Uncharacterized protein</fullName>
    </submittedName>
</protein>
<comment type="similarity">
    <text evidence="1">Belongs to the short-chain dehydrogenases/reductases (SDR) family.</text>
</comment>
<reference evidence="2" key="1">
    <citation type="submission" date="2019-08" db="EMBL/GenBank/DDBJ databases">
        <authorList>
            <person name="Kucharzyk K."/>
            <person name="Murdoch R.W."/>
            <person name="Higgins S."/>
            <person name="Loffler F."/>
        </authorList>
    </citation>
    <scope>NUCLEOTIDE SEQUENCE</scope>
</reference>
<name>A0A645D3V3_9ZZZZ</name>
<dbReference type="PRINTS" id="PR01167">
    <property type="entry name" value="INSADHFAMILY"/>
</dbReference>
<evidence type="ECO:0000256" key="1">
    <source>
        <dbReference type="ARBA" id="ARBA00006484"/>
    </source>
</evidence>
<dbReference type="Gene3D" id="3.40.50.720">
    <property type="entry name" value="NAD(P)-binding Rossmann-like Domain"/>
    <property type="match status" value="1"/>
</dbReference>
<dbReference type="Pfam" id="PF00106">
    <property type="entry name" value="adh_short"/>
    <property type="match status" value="1"/>
</dbReference>
<dbReference type="InterPro" id="IPR036291">
    <property type="entry name" value="NAD(P)-bd_dom_sf"/>
</dbReference>
<dbReference type="CDD" id="cd05233">
    <property type="entry name" value="SDR_c"/>
    <property type="match status" value="1"/>
</dbReference>
<gene>
    <name evidence="2" type="ORF">SDC9_130906</name>
</gene>
<dbReference type="AlphaFoldDB" id="A0A645D3V3"/>
<organism evidence="2">
    <name type="scientific">bioreactor metagenome</name>
    <dbReference type="NCBI Taxonomy" id="1076179"/>
    <lineage>
        <taxon>unclassified sequences</taxon>
        <taxon>metagenomes</taxon>
        <taxon>ecological metagenomes</taxon>
    </lineage>
</organism>
<accession>A0A645D3V3</accession>
<dbReference type="PANTHER" id="PTHR42760">
    <property type="entry name" value="SHORT-CHAIN DEHYDROGENASES/REDUCTASES FAMILY MEMBER"/>
    <property type="match status" value="1"/>
</dbReference>
<dbReference type="GO" id="GO:0016616">
    <property type="term" value="F:oxidoreductase activity, acting on the CH-OH group of donors, NAD or NADP as acceptor"/>
    <property type="evidence" value="ECO:0007669"/>
    <property type="project" value="TreeGrafter"/>
</dbReference>
<comment type="caution">
    <text evidence="2">The sequence shown here is derived from an EMBL/GenBank/DDBJ whole genome shotgun (WGS) entry which is preliminary data.</text>
</comment>